<sequence length="273" mass="29913">MKKITLLNLLFVLCAFYGFSQTVVNNFEDISPTVTTQFGVDFSVVSNPNTTGNTSTNCGKLGRTTSNWYELITFPITAYNVPANTTRYLHVMVNYPAQPDVSVRFDASDADINGATDIRALNSYTNFNQWQDLVFQIDGGASGATVEYIVYLHDIGYQNSPAGRILNNTDAFAYIDNFTFSDSDVPLLSNKDFELSKNISLYPNPVKSTFSITSNNGVKISKVSVYNALGAKVAVNPVLGSDKYDISSLASGMYLVKISDDKGAVTTKRLLKQ</sequence>
<keyword evidence="5" id="KW-1185">Reference proteome</keyword>
<dbReference type="InterPro" id="IPR026444">
    <property type="entry name" value="Secre_tail"/>
</dbReference>
<accession>A0A562YFC9</accession>
<evidence type="ECO:0000256" key="2">
    <source>
        <dbReference type="SAM" id="SignalP"/>
    </source>
</evidence>
<dbReference type="RefSeq" id="WP_133356241.1">
    <property type="nucleotide sequence ID" value="NZ_SMZJ02000003.1"/>
</dbReference>
<keyword evidence="1 2" id="KW-0732">Signal</keyword>
<dbReference type="NCBIfam" id="TIGR04183">
    <property type="entry name" value="Por_Secre_tail"/>
    <property type="match status" value="1"/>
</dbReference>
<gene>
    <name evidence="4" type="ORF">E1J38_005865</name>
</gene>
<evidence type="ECO:0000259" key="3">
    <source>
        <dbReference type="Pfam" id="PF18962"/>
    </source>
</evidence>
<dbReference type="Pfam" id="PF18962">
    <property type="entry name" value="Por_Secre_tail"/>
    <property type="match status" value="1"/>
</dbReference>
<reference evidence="4 5" key="1">
    <citation type="submission" date="2019-03" db="EMBL/GenBank/DDBJ databases">
        <authorList>
            <person name="Zhong Y.L."/>
        </authorList>
    </citation>
    <scope>NUCLEOTIDE SEQUENCE [LARGE SCALE GENOMIC DNA]</scope>
    <source>
        <strain evidence="4 5">W255</strain>
    </source>
</reference>
<proteinExistence type="predicted"/>
<feature type="domain" description="Secretion system C-terminal sorting" evidence="3">
    <location>
        <begin position="201"/>
        <end position="268"/>
    </location>
</feature>
<name>A0A562YFC9_9FLAO</name>
<protein>
    <submittedName>
        <fullName evidence="4">T9SS type A sorting domain-containing protein</fullName>
    </submittedName>
</protein>
<reference evidence="4 5" key="2">
    <citation type="submission" date="2019-07" db="EMBL/GenBank/DDBJ databases">
        <title>Seonamhaeicola sp. W255 draft genome.</title>
        <authorList>
            <person name="Zhang X.-Y."/>
            <person name="Zhang R."/>
            <person name="Zhong Y.-L."/>
            <person name="Du Z.-J."/>
        </authorList>
    </citation>
    <scope>NUCLEOTIDE SEQUENCE [LARGE SCALE GENOMIC DNA]</scope>
    <source>
        <strain evidence="4 5">W255</strain>
    </source>
</reference>
<evidence type="ECO:0000256" key="1">
    <source>
        <dbReference type="ARBA" id="ARBA00022729"/>
    </source>
</evidence>
<evidence type="ECO:0000313" key="5">
    <source>
        <dbReference type="Proteomes" id="UP000295814"/>
    </source>
</evidence>
<dbReference type="AlphaFoldDB" id="A0A562YFC9"/>
<evidence type="ECO:0000313" key="4">
    <source>
        <dbReference type="EMBL" id="TWO33420.1"/>
    </source>
</evidence>
<feature type="chain" id="PRO_5023091965" evidence="2">
    <location>
        <begin position="21"/>
        <end position="273"/>
    </location>
</feature>
<comment type="caution">
    <text evidence="4">The sequence shown here is derived from an EMBL/GenBank/DDBJ whole genome shotgun (WGS) entry which is preliminary data.</text>
</comment>
<dbReference type="EMBL" id="SMZJ02000003">
    <property type="protein sequence ID" value="TWO33420.1"/>
    <property type="molecule type" value="Genomic_DNA"/>
</dbReference>
<dbReference type="OrthoDB" id="1377350at2"/>
<organism evidence="4 5">
    <name type="scientific">Seonamhaeicola sediminis</name>
    <dbReference type="NCBI Taxonomy" id="2528206"/>
    <lineage>
        <taxon>Bacteria</taxon>
        <taxon>Pseudomonadati</taxon>
        <taxon>Bacteroidota</taxon>
        <taxon>Flavobacteriia</taxon>
        <taxon>Flavobacteriales</taxon>
        <taxon>Flavobacteriaceae</taxon>
    </lineage>
</organism>
<feature type="signal peptide" evidence="2">
    <location>
        <begin position="1"/>
        <end position="20"/>
    </location>
</feature>
<dbReference type="Proteomes" id="UP000295814">
    <property type="component" value="Unassembled WGS sequence"/>
</dbReference>